<dbReference type="Gene3D" id="3.20.20.70">
    <property type="entry name" value="Aldolase class I"/>
    <property type="match status" value="1"/>
</dbReference>
<name>A0A448I9H6_MYCCI</name>
<dbReference type="GO" id="GO:0010181">
    <property type="term" value="F:FMN binding"/>
    <property type="evidence" value="ECO:0007669"/>
    <property type="project" value="InterPro"/>
</dbReference>
<evidence type="ECO:0000313" key="4">
    <source>
        <dbReference type="EMBL" id="VEG49051.1"/>
    </source>
</evidence>
<keyword evidence="5" id="KW-1185">Reference proteome</keyword>
<dbReference type="AlphaFoldDB" id="A0A448I9H6"/>
<dbReference type="Pfam" id="PF00724">
    <property type="entry name" value="Oxidored_FMN"/>
    <property type="match status" value="1"/>
</dbReference>
<proteinExistence type="predicted"/>
<dbReference type="EMBL" id="LR134355">
    <property type="protein sequence ID" value="VEG49051.1"/>
    <property type="molecule type" value="Genomic_DNA"/>
</dbReference>
<dbReference type="InterPro" id="IPR013785">
    <property type="entry name" value="Aldolase_TIM"/>
</dbReference>
<reference evidence="4 5" key="1">
    <citation type="submission" date="2018-12" db="EMBL/GenBank/DDBJ databases">
        <authorList>
            <consortium name="Pathogen Informatics"/>
        </authorList>
    </citation>
    <scope>NUCLEOTIDE SEQUENCE [LARGE SCALE GENOMIC DNA]</scope>
    <source>
        <strain evidence="4 5">NCTC10485</strain>
    </source>
</reference>
<dbReference type="EC" id="1.-.-.-" evidence="4"/>
<evidence type="ECO:0000256" key="1">
    <source>
        <dbReference type="ARBA" id="ARBA00022630"/>
    </source>
</evidence>
<dbReference type="InterPro" id="IPR051799">
    <property type="entry name" value="NADH_flavin_oxidoreductase"/>
</dbReference>
<accession>A0A448I9H6</accession>
<gene>
    <name evidence="4" type="ORF">NCTC10485_03356</name>
</gene>
<keyword evidence="1" id="KW-0285">Flavoprotein</keyword>
<sequence>MTDPIANLSDPLDLPCGLRLPNRIAKAAMSEALAGSDHAPNEQLACLYRRWGKGGYGLLITGNVAVDRTQLGEPGNVVIEDDRDHDALASWAKAAHDGGTPIFVQLNHPGRQANPLNLGHTPVAPSAVGLAMPGAATPRALSAVEIEDIIDRFARAAVVCEAAGFDGVQIHAAHGYLVTQFLSPLANLRTDEWGGDPERRMRFLLEIVRRTRKAVSPGFAVSVKLNSADFQKGGFTEAESRDVVAALVAEGVDLIEISGGSYESPAMSGSAAASTRAREAYFLEYAASVKEVAGGVPIAVTGGFRTHRGMNSAVASGECDLVGIARPSVTNPEAASDILADESAELKAHEIKYGLRPILGRVADLKQLDGLLNISWNTDQLHRLSRGEEPDLTRGPLKTTAAMVRRNGRVAFGKRRGL</sequence>
<protein>
    <submittedName>
        <fullName evidence="4">NADH:flavin oxidoreductase</fullName>
        <ecNumber evidence="4">1.-.-.-</ecNumber>
    </submittedName>
</protein>
<dbReference type="Proteomes" id="UP000282551">
    <property type="component" value="Chromosome"/>
</dbReference>
<organism evidence="4 5">
    <name type="scientific">Mycolicibacterium chitae</name>
    <name type="common">Mycobacterium chitae</name>
    <dbReference type="NCBI Taxonomy" id="1792"/>
    <lineage>
        <taxon>Bacteria</taxon>
        <taxon>Bacillati</taxon>
        <taxon>Actinomycetota</taxon>
        <taxon>Actinomycetes</taxon>
        <taxon>Mycobacteriales</taxon>
        <taxon>Mycobacteriaceae</taxon>
        <taxon>Mycolicibacterium</taxon>
    </lineage>
</organism>
<dbReference type="PANTHER" id="PTHR43656:SF2">
    <property type="entry name" value="BINDING OXIDOREDUCTASE, PUTATIVE (AFU_ORTHOLOGUE AFUA_2G08260)-RELATED"/>
    <property type="match status" value="1"/>
</dbReference>
<evidence type="ECO:0000259" key="3">
    <source>
        <dbReference type="Pfam" id="PF00724"/>
    </source>
</evidence>
<evidence type="ECO:0000256" key="2">
    <source>
        <dbReference type="ARBA" id="ARBA00023002"/>
    </source>
</evidence>
<dbReference type="CDD" id="cd04733">
    <property type="entry name" value="OYE_like_2_FMN"/>
    <property type="match status" value="1"/>
</dbReference>
<dbReference type="PANTHER" id="PTHR43656">
    <property type="entry name" value="BINDING OXIDOREDUCTASE, PUTATIVE (AFU_ORTHOLOGUE AFUA_2G08260)-RELATED"/>
    <property type="match status" value="1"/>
</dbReference>
<keyword evidence="2 4" id="KW-0560">Oxidoreductase</keyword>
<dbReference type="InterPro" id="IPR001155">
    <property type="entry name" value="OxRdtase_FMN_N"/>
</dbReference>
<dbReference type="GO" id="GO:0016491">
    <property type="term" value="F:oxidoreductase activity"/>
    <property type="evidence" value="ECO:0007669"/>
    <property type="project" value="UniProtKB-KW"/>
</dbReference>
<dbReference type="SUPFAM" id="SSF51395">
    <property type="entry name" value="FMN-linked oxidoreductases"/>
    <property type="match status" value="1"/>
</dbReference>
<feature type="domain" description="NADH:flavin oxidoreductase/NADH oxidase N-terminal" evidence="3">
    <location>
        <begin position="11"/>
        <end position="336"/>
    </location>
</feature>
<evidence type="ECO:0000313" key="5">
    <source>
        <dbReference type="Proteomes" id="UP000282551"/>
    </source>
</evidence>